<dbReference type="GO" id="GO:0071555">
    <property type="term" value="P:cell wall organization"/>
    <property type="evidence" value="ECO:0007669"/>
    <property type="project" value="TreeGrafter"/>
</dbReference>
<dbReference type="Pfam" id="PF00905">
    <property type="entry name" value="Transpeptidase"/>
    <property type="match status" value="1"/>
</dbReference>
<gene>
    <name evidence="9" type="ORF">AF331_01695</name>
</gene>
<feature type="domain" description="Penicillin-binding protein transpeptidase" evidence="7">
    <location>
        <begin position="260"/>
        <end position="559"/>
    </location>
</feature>
<evidence type="ECO:0000256" key="1">
    <source>
        <dbReference type="ARBA" id="ARBA00004370"/>
    </source>
</evidence>
<evidence type="ECO:0000256" key="2">
    <source>
        <dbReference type="ARBA" id="ARBA00004752"/>
    </source>
</evidence>
<dbReference type="Pfam" id="PF03717">
    <property type="entry name" value="PBP_dimer"/>
    <property type="match status" value="1"/>
</dbReference>
<proteinExistence type="inferred from homology"/>
<dbReference type="GO" id="GO:0009002">
    <property type="term" value="F:serine-type D-Ala-D-Ala carboxypeptidase activity"/>
    <property type="evidence" value="ECO:0007669"/>
    <property type="project" value="UniProtKB-EC"/>
</dbReference>
<accession>A0A0M0GSY2</accession>
<comment type="catalytic activity">
    <reaction evidence="6">
        <text>Preferential cleavage: (Ac)2-L-Lys-D-Ala-|-D-Ala. Also transpeptidation of peptidyl-alanyl moieties that are N-acyl substituents of D-alanine.</text>
        <dbReference type="EC" id="3.4.16.4"/>
    </reaction>
</comment>
<comment type="caution">
    <text evidence="9">The sequence shown here is derived from an EMBL/GenBank/DDBJ whole genome shotgun (WGS) entry which is preliminary data.</text>
</comment>
<name>A0A0M0GSY2_9BACI</name>
<dbReference type="PANTHER" id="PTHR30627">
    <property type="entry name" value="PEPTIDOGLYCAN D,D-TRANSPEPTIDASE"/>
    <property type="match status" value="1"/>
</dbReference>
<keyword evidence="10" id="KW-1185">Reference proteome</keyword>
<comment type="subcellular location">
    <subcellularLocation>
        <location evidence="1">Membrane</location>
    </subcellularLocation>
</comment>
<dbReference type="PANTHER" id="PTHR30627:SF24">
    <property type="entry name" value="PENICILLIN-BINDING PROTEIN 4B"/>
    <property type="match status" value="1"/>
</dbReference>
<dbReference type="UniPathway" id="UPA00219"/>
<dbReference type="GO" id="GO:0009252">
    <property type="term" value="P:peptidoglycan biosynthetic process"/>
    <property type="evidence" value="ECO:0007669"/>
    <property type="project" value="UniProtKB-UniPathway"/>
</dbReference>
<evidence type="ECO:0000256" key="5">
    <source>
        <dbReference type="ARBA" id="ARBA00023136"/>
    </source>
</evidence>
<dbReference type="EC" id="3.4.16.4" evidence="4"/>
<evidence type="ECO:0000256" key="3">
    <source>
        <dbReference type="ARBA" id="ARBA00007171"/>
    </source>
</evidence>
<dbReference type="EMBL" id="LGUE01000001">
    <property type="protein sequence ID" value="KON92592.1"/>
    <property type="molecule type" value="Genomic_DNA"/>
</dbReference>
<comment type="pathway">
    <text evidence="2">Cell wall biogenesis; peptidoglycan biosynthesis.</text>
</comment>
<evidence type="ECO:0000256" key="6">
    <source>
        <dbReference type="ARBA" id="ARBA00034000"/>
    </source>
</evidence>
<evidence type="ECO:0000259" key="7">
    <source>
        <dbReference type="Pfam" id="PF00905"/>
    </source>
</evidence>
<dbReference type="PATRIC" id="fig|189381.12.peg.420"/>
<sequence length="582" mass="63851">MKKKRVLFLSIILLSILFGLIGRLMQVQLVQTESFSKHKINLIESSVEQRTQQIVIDEGRGAFLDRAGNPLTFDEENVVVLFPFLNKIEWPSATVASILGMDEADIKRDLLGAKEPVVLKGSVDLTQSQMDRVNALEVQGVFAVKKKVKKSVVPAAQLIGVTGENTTLFHERYPDRVKGANQPVGVSGLQGIFDEWLIAEEQAKLVYHVDATGGPLFGADVKYVASANPFYPLNVKTTIDSRAQEALEEVADTYEMKKGGLLLLDIASSEIVASVSRPKMKQGDPFGEGATDYMRKALIPGSVFKTVIAAASLEEGMVDETRMFDCDQNIRGGEAQKPHGSINIRDSLAASCNRTFADLANELTEKDPDLIEEYADKLGLTGNVAWKGDVFHYEDFSQLKLEQSRIFASETAKGDRNEIAMTGIGQNEVRVTPIGMANMMATIARGGKAYEVSAVSTVEYQNGADMVNFPKQEGGEGISPFTAMKMQQYLRGVVNSPLGTAPYLQEAAYEVAGKTGTAQTGSYRGEKIKANELYNKWFAGYFPFHDPKYALVAVNMDVLVDEGGIYPIFKDSVDALYRLDQE</sequence>
<dbReference type="GO" id="GO:0008658">
    <property type="term" value="F:penicillin binding"/>
    <property type="evidence" value="ECO:0007669"/>
    <property type="project" value="InterPro"/>
</dbReference>
<dbReference type="Gene3D" id="3.90.1310.10">
    <property type="entry name" value="Penicillin-binding protein 2a (Domain 2)"/>
    <property type="match status" value="1"/>
</dbReference>
<dbReference type="Gene3D" id="3.40.710.10">
    <property type="entry name" value="DD-peptidase/beta-lactamase superfamily"/>
    <property type="match status" value="1"/>
</dbReference>
<evidence type="ECO:0000313" key="10">
    <source>
        <dbReference type="Proteomes" id="UP000037405"/>
    </source>
</evidence>
<dbReference type="GO" id="GO:0005886">
    <property type="term" value="C:plasma membrane"/>
    <property type="evidence" value="ECO:0007669"/>
    <property type="project" value="TreeGrafter"/>
</dbReference>
<dbReference type="Proteomes" id="UP000037405">
    <property type="component" value="Unassembled WGS sequence"/>
</dbReference>
<dbReference type="InterPro" id="IPR050515">
    <property type="entry name" value="Beta-lactam/transpept"/>
</dbReference>
<keyword evidence="5" id="KW-0472">Membrane</keyword>
<dbReference type="GO" id="GO:0071972">
    <property type="term" value="F:peptidoglycan L,D-transpeptidase activity"/>
    <property type="evidence" value="ECO:0007669"/>
    <property type="project" value="TreeGrafter"/>
</dbReference>
<dbReference type="InterPro" id="IPR005311">
    <property type="entry name" value="PBP_dimer"/>
</dbReference>
<dbReference type="OrthoDB" id="2985542at2"/>
<organism evidence="9 10">
    <name type="scientific">Rossellomorea marisflavi</name>
    <dbReference type="NCBI Taxonomy" id="189381"/>
    <lineage>
        <taxon>Bacteria</taxon>
        <taxon>Bacillati</taxon>
        <taxon>Bacillota</taxon>
        <taxon>Bacilli</taxon>
        <taxon>Bacillales</taxon>
        <taxon>Bacillaceae</taxon>
        <taxon>Rossellomorea</taxon>
    </lineage>
</organism>
<evidence type="ECO:0000256" key="4">
    <source>
        <dbReference type="ARBA" id="ARBA00012448"/>
    </source>
</evidence>
<feature type="domain" description="Penicillin-binding protein dimerisation" evidence="8">
    <location>
        <begin position="59"/>
        <end position="213"/>
    </location>
</feature>
<dbReference type="AlphaFoldDB" id="A0A0M0GSY2"/>
<dbReference type="InterPro" id="IPR036138">
    <property type="entry name" value="PBP_dimer_sf"/>
</dbReference>
<dbReference type="InterPro" id="IPR001460">
    <property type="entry name" value="PCN-bd_Tpept"/>
</dbReference>
<dbReference type="STRING" id="189381.GCA_900166615_03970"/>
<dbReference type="InterPro" id="IPR012338">
    <property type="entry name" value="Beta-lactam/transpept-like"/>
</dbReference>
<evidence type="ECO:0000259" key="8">
    <source>
        <dbReference type="Pfam" id="PF03717"/>
    </source>
</evidence>
<dbReference type="SUPFAM" id="SSF56519">
    <property type="entry name" value="Penicillin binding protein dimerisation domain"/>
    <property type="match status" value="1"/>
</dbReference>
<comment type="similarity">
    <text evidence="3">Belongs to the transpeptidase family.</text>
</comment>
<reference evidence="10" key="1">
    <citation type="submission" date="2015-07" db="EMBL/GenBank/DDBJ databases">
        <title>Fjat-14235 jcm11544.</title>
        <authorList>
            <person name="Liu B."/>
            <person name="Wang J."/>
            <person name="Zhu Y."/>
            <person name="Liu G."/>
            <person name="Chen Q."/>
            <person name="Chen Z."/>
            <person name="Lan J."/>
            <person name="Che J."/>
            <person name="Ge C."/>
            <person name="Shi H."/>
            <person name="Pan Z."/>
            <person name="Liu X."/>
        </authorList>
    </citation>
    <scope>NUCLEOTIDE SEQUENCE [LARGE SCALE GENOMIC DNA]</scope>
    <source>
        <strain evidence="10">JCM 11544</strain>
    </source>
</reference>
<protein>
    <recommendedName>
        <fullName evidence="4">serine-type D-Ala-D-Ala carboxypeptidase</fullName>
        <ecNumber evidence="4">3.4.16.4</ecNumber>
    </recommendedName>
</protein>
<evidence type="ECO:0000313" key="9">
    <source>
        <dbReference type="EMBL" id="KON92592.1"/>
    </source>
</evidence>
<dbReference type="SUPFAM" id="SSF56601">
    <property type="entry name" value="beta-lactamase/transpeptidase-like"/>
    <property type="match status" value="1"/>
</dbReference>